<dbReference type="Gene3D" id="3.60.15.10">
    <property type="entry name" value="Ribonuclease Z/Hydroxyacylglutathione hydrolase-like"/>
    <property type="match status" value="1"/>
</dbReference>
<dbReference type="InterPro" id="IPR036866">
    <property type="entry name" value="RibonucZ/Hydroxyglut_hydro"/>
</dbReference>
<dbReference type="RefSeq" id="WP_124945575.1">
    <property type="nucleotide sequence ID" value="NZ_BHVT01000017.1"/>
</dbReference>
<feature type="domain" description="Metallo-beta-lactamase" evidence="4">
    <location>
        <begin position="33"/>
        <end position="236"/>
    </location>
</feature>
<dbReference type="OrthoDB" id="9803916at2"/>
<dbReference type="CDD" id="cd06262">
    <property type="entry name" value="metallo-hydrolase-like_MBL-fold"/>
    <property type="match status" value="1"/>
</dbReference>
<dbReference type="GO" id="GO:0016787">
    <property type="term" value="F:hydrolase activity"/>
    <property type="evidence" value="ECO:0007669"/>
    <property type="project" value="UniProtKB-UniRule"/>
</dbReference>
<evidence type="ECO:0000313" key="6">
    <source>
        <dbReference type="Proteomes" id="UP000295367"/>
    </source>
</evidence>
<dbReference type="SUPFAM" id="SSF56281">
    <property type="entry name" value="Metallo-hydrolase/oxidoreductase"/>
    <property type="match status" value="1"/>
</dbReference>
<reference evidence="5 6" key="1">
    <citation type="submission" date="2019-03" db="EMBL/GenBank/DDBJ databases">
        <title>Genomic Encyclopedia of Type Strains, Phase IV (KMG-IV): sequencing the most valuable type-strain genomes for metagenomic binning, comparative biology and taxonomic classification.</title>
        <authorList>
            <person name="Goeker M."/>
        </authorList>
    </citation>
    <scope>NUCLEOTIDE SEQUENCE [LARGE SCALE GENOMIC DNA]</scope>
    <source>
        <strain evidence="5 6">DSM 100309</strain>
    </source>
</reference>
<evidence type="ECO:0000313" key="5">
    <source>
        <dbReference type="EMBL" id="TCV87442.1"/>
    </source>
</evidence>
<accession>A0A4R3Y746</accession>
<dbReference type="Pfam" id="PF13483">
    <property type="entry name" value="Lactamase_B_3"/>
    <property type="match status" value="1"/>
</dbReference>
<evidence type="ECO:0000256" key="2">
    <source>
        <dbReference type="HAMAP-Rule" id="MF_00457"/>
    </source>
</evidence>
<protein>
    <recommendedName>
        <fullName evidence="2">UPF0173 metal-dependent hydrolase EDC63_105111</fullName>
    </recommendedName>
</protein>
<dbReference type="NCBIfam" id="NF001911">
    <property type="entry name" value="PRK00685.1"/>
    <property type="match status" value="1"/>
</dbReference>
<dbReference type="InterPro" id="IPR022877">
    <property type="entry name" value="UPF0173"/>
</dbReference>
<evidence type="ECO:0000256" key="1">
    <source>
        <dbReference type="ARBA" id="ARBA00022801"/>
    </source>
</evidence>
<organism evidence="5 6">
    <name type="scientific">Sulfurirhabdus autotrophica</name>
    <dbReference type="NCBI Taxonomy" id="1706046"/>
    <lineage>
        <taxon>Bacteria</taxon>
        <taxon>Pseudomonadati</taxon>
        <taxon>Pseudomonadota</taxon>
        <taxon>Betaproteobacteria</taxon>
        <taxon>Nitrosomonadales</taxon>
        <taxon>Sulfuricellaceae</taxon>
        <taxon>Sulfurirhabdus</taxon>
    </lineage>
</organism>
<keyword evidence="6" id="KW-1185">Reference proteome</keyword>
<proteinExistence type="inferred from homology"/>
<gene>
    <name evidence="5" type="ORF">EDC63_105111</name>
</gene>
<evidence type="ECO:0000259" key="4">
    <source>
        <dbReference type="SMART" id="SM00849"/>
    </source>
</evidence>
<name>A0A4R3Y746_9PROT</name>
<dbReference type="PANTHER" id="PTHR43546">
    <property type="entry name" value="UPF0173 METAL-DEPENDENT HYDROLASE MJ1163-RELATED"/>
    <property type="match status" value="1"/>
</dbReference>
<comment type="caution">
    <text evidence="5">The sequence shown here is derived from an EMBL/GenBank/DDBJ whole genome shotgun (WGS) entry which is preliminary data.</text>
</comment>
<dbReference type="HAMAP" id="MF_00457">
    <property type="entry name" value="UPF0173"/>
    <property type="match status" value="1"/>
</dbReference>
<comment type="similarity">
    <text evidence="2">Belongs to the UPF0173 family.</text>
</comment>
<dbReference type="InterPro" id="IPR001279">
    <property type="entry name" value="Metallo-B-lactamas"/>
</dbReference>
<keyword evidence="1 2" id="KW-0378">Hydrolase</keyword>
<dbReference type="Proteomes" id="UP000295367">
    <property type="component" value="Unassembled WGS sequence"/>
</dbReference>
<dbReference type="SMART" id="SM00849">
    <property type="entry name" value="Lactamase_B"/>
    <property type="match status" value="1"/>
</dbReference>
<evidence type="ECO:0000256" key="3">
    <source>
        <dbReference type="SAM" id="SignalP"/>
    </source>
</evidence>
<feature type="signal peptide" evidence="3">
    <location>
        <begin position="1"/>
        <end position="24"/>
    </location>
</feature>
<dbReference type="EMBL" id="SMCO01000005">
    <property type="protein sequence ID" value="TCV87442.1"/>
    <property type="molecule type" value="Genomic_DNA"/>
</dbReference>
<dbReference type="PANTHER" id="PTHR43546:SF3">
    <property type="entry name" value="UPF0173 METAL-DEPENDENT HYDROLASE MJ1163"/>
    <property type="match status" value="1"/>
</dbReference>
<keyword evidence="3" id="KW-0732">Signal</keyword>
<feature type="chain" id="PRO_5020463719" description="UPF0173 metal-dependent hydrolase EDC63_105111" evidence="3">
    <location>
        <begin position="25"/>
        <end position="274"/>
    </location>
</feature>
<dbReference type="InterPro" id="IPR050114">
    <property type="entry name" value="UPF0173_UPF0282_UlaG_hydrolase"/>
</dbReference>
<dbReference type="AlphaFoldDB" id="A0A4R3Y746"/>
<sequence>MKSNRLQQCLFALLTLTMSTFAVASNTELTWYGHAAFKIKTPSGKTILIDPWITNPANKNGKDDLAKIDKADLILVTHGHSDHVGNSAEIAKKTGAKLVTTFDLGKALTQYGGYPKEQMGFDTQGNFGGELTLLDGEVKIAFIPAVHSSSVVAPEGSADKDLHDGGNPGGFLITIKGGPSIYHTGDTDVFGDMALIPQFHKVDIMLACIGDHFTMGPDRAAEAAKLVKPGMIIPMHFGTFPVLTGTPDALSSALKKRGVRSKLRTMNIGETIKL</sequence>